<proteinExistence type="predicted"/>
<gene>
    <name evidence="1" type="ORF">FIBSPDRAFT_888861</name>
</gene>
<reference evidence="1 2" key="1">
    <citation type="journal article" date="2016" name="Mol. Biol. Evol.">
        <title>Comparative Genomics of Early-Diverging Mushroom-Forming Fungi Provides Insights into the Origins of Lignocellulose Decay Capabilities.</title>
        <authorList>
            <person name="Nagy L.G."/>
            <person name="Riley R."/>
            <person name="Tritt A."/>
            <person name="Adam C."/>
            <person name="Daum C."/>
            <person name="Floudas D."/>
            <person name="Sun H."/>
            <person name="Yadav J.S."/>
            <person name="Pangilinan J."/>
            <person name="Larsson K.H."/>
            <person name="Matsuura K."/>
            <person name="Barry K."/>
            <person name="Labutti K."/>
            <person name="Kuo R."/>
            <person name="Ohm R.A."/>
            <person name="Bhattacharya S.S."/>
            <person name="Shirouzu T."/>
            <person name="Yoshinaga Y."/>
            <person name="Martin F.M."/>
            <person name="Grigoriev I.V."/>
            <person name="Hibbett D.S."/>
        </authorList>
    </citation>
    <scope>NUCLEOTIDE SEQUENCE [LARGE SCALE GENOMIC DNA]</scope>
    <source>
        <strain evidence="1 2">CBS 109695</strain>
    </source>
</reference>
<evidence type="ECO:0000313" key="1">
    <source>
        <dbReference type="EMBL" id="KZP24405.1"/>
    </source>
</evidence>
<dbReference type="EMBL" id="KV417526">
    <property type="protein sequence ID" value="KZP24405.1"/>
    <property type="molecule type" value="Genomic_DNA"/>
</dbReference>
<organism evidence="1 2">
    <name type="scientific">Athelia psychrophila</name>
    <dbReference type="NCBI Taxonomy" id="1759441"/>
    <lineage>
        <taxon>Eukaryota</taxon>
        <taxon>Fungi</taxon>
        <taxon>Dikarya</taxon>
        <taxon>Basidiomycota</taxon>
        <taxon>Agaricomycotina</taxon>
        <taxon>Agaricomycetes</taxon>
        <taxon>Agaricomycetidae</taxon>
        <taxon>Atheliales</taxon>
        <taxon>Atheliaceae</taxon>
        <taxon>Athelia</taxon>
    </lineage>
</organism>
<dbReference type="AlphaFoldDB" id="A0A166MWS8"/>
<keyword evidence="2" id="KW-1185">Reference proteome</keyword>
<dbReference type="Proteomes" id="UP000076532">
    <property type="component" value="Unassembled WGS sequence"/>
</dbReference>
<accession>A0A166MWS8</accession>
<name>A0A166MWS8_9AGAM</name>
<protein>
    <submittedName>
        <fullName evidence="1">Uncharacterized protein</fullName>
    </submittedName>
</protein>
<sequence length="234" mass="25094">MASRSSKSTGETGGQDGWPVETHFGKRCKQLTGHVKRSWQCITKARYMYFGTIACCTSFSNSGVRVVGHESMGNSIKLVTVDGAQVTSELAIMMATAMALGCYNADIDQEIRCDAPGDPITTRTSVTFDFSTRWPAHDSPWTPAAGMALEDAVELLLGGVVPRSTARSKSSSACPQNSRTSSPVLFAAEQLADQTDEAICDVCLAKQVIASPFECDCAECGKDTSFCEDIAFMK</sequence>
<evidence type="ECO:0000313" key="2">
    <source>
        <dbReference type="Proteomes" id="UP000076532"/>
    </source>
</evidence>